<feature type="region of interest" description="Disordered" evidence="1">
    <location>
        <begin position="58"/>
        <end position="90"/>
    </location>
</feature>
<keyword evidence="3" id="KW-1185">Reference proteome</keyword>
<gene>
    <name evidence="2" type="ORF">OUZ56_000617</name>
</gene>
<protein>
    <submittedName>
        <fullName evidence="2">Uncharacterized protein</fullName>
    </submittedName>
</protein>
<dbReference type="Proteomes" id="UP001234178">
    <property type="component" value="Unassembled WGS sequence"/>
</dbReference>
<evidence type="ECO:0000313" key="3">
    <source>
        <dbReference type="Proteomes" id="UP001234178"/>
    </source>
</evidence>
<evidence type="ECO:0000256" key="1">
    <source>
        <dbReference type="SAM" id="MobiDB-lite"/>
    </source>
</evidence>
<organism evidence="2 3">
    <name type="scientific">Daphnia magna</name>
    <dbReference type="NCBI Taxonomy" id="35525"/>
    <lineage>
        <taxon>Eukaryota</taxon>
        <taxon>Metazoa</taxon>
        <taxon>Ecdysozoa</taxon>
        <taxon>Arthropoda</taxon>
        <taxon>Crustacea</taxon>
        <taxon>Branchiopoda</taxon>
        <taxon>Diplostraca</taxon>
        <taxon>Cladocera</taxon>
        <taxon>Anomopoda</taxon>
        <taxon>Daphniidae</taxon>
        <taxon>Daphnia</taxon>
    </lineage>
</organism>
<comment type="caution">
    <text evidence="2">The sequence shown here is derived from an EMBL/GenBank/DDBJ whole genome shotgun (WGS) entry which is preliminary data.</text>
</comment>
<feature type="compositionally biased region" description="Basic and acidic residues" evidence="1">
    <location>
        <begin position="59"/>
        <end position="78"/>
    </location>
</feature>
<sequence length="90" mass="10513">MRQKADHKRDKTKFQRNLISINNLNPTVLTEGWQSIRYRGEKHRYEIQHALRIKASSKAKGDCRNEKQVAQRQVKDGGKTILPLEQTQAE</sequence>
<accession>A0ABR0A0X7</accession>
<dbReference type="EMBL" id="JAOYFB010000036">
    <property type="protein sequence ID" value="KAK4018569.1"/>
    <property type="molecule type" value="Genomic_DNA"/>
</dbReference>
<evidence type="ECO:0000313" key="2">
    <source>
        <dbReference type="EMBL" id="KAK4018569.1"/>
    </source>
</evidence>
<name>A0ABR0A0X7_9CRUS</name>
<proteinExistence type="predicted"/>
<reference evidence="2 3" key="1">
    <citation type="journal article" date="2023" name="Nucleic Acids Res.">
        <title>The hologenome of Daphnia magna reveals possible DNA methylation and microbiome-mediated evolution of the host genome.</title>
        <authorList>
            <person name="Chaturvedi A."/>
            <person name="Li X."/>
            <person name="Dhandapani V."/>
            <person name="Marshall H."/>
            <person name="Kissane S."/>
            <person name="Cuenca-Cambronero M."/>
            <person name="Asole G."/>
            <person name="Calvet F."/>
            <person name="Ruiz-Romero M."/>
            <person name="Marangio P."/>
            <person name="Guigo R."/>
            <person name="Rago D."/>
            <person name="Mirbahai L."/>
            <person name="Eastwood N."/>
            <person name="Colbourne J.K."/>
            <person name="Zhou J."/>
            <person name="Mallon E."/>
            <person name="Orsini L."/>
        </authorList>
    </citation>
    <scope>NUCLEOTIDE SEQUENCE [LARGE SCALE GENOMIC DNA]</scope>
    <source>
        <strain evidence="2">LRV0_1</strain>
    </source>
</reference>